<dbReference type="OrthoDB" id="340542at2157"/>
<evidence type="ECO:0000256" key="1">
    <source>
        <dbReference type="SAM" id="Coils"/>
    </source>
</evidence>
<gene>
    <name evidence="3" type="ORF">C463_16936</name>
</gene>
<comment type="caution">
    <text evidence="3">The sequence shown here is derived from an EMBL/GenBank/DDBJ whole genome shotgun (WGS) entry which is preliminary data.</text>
</comment>
<keyword evidence="1" id="KW-0175">Coiled coil</keyword>
<feature type="coiled-coil region" evidence="1">
    <location>
        <begin position="691"/>
        <end position="732"/>
    </location>
</feature>
<reference evidence="3 4" key="1">
    <citation type="journal article" date="2014" name="PLoS Genet.">
        <title>Phylogenetically driven sequencing of extremely halophilic archaea reveals strategies for static and dynamic osmo-response.</title>
        <authorList>
            <person name="Becker E.A."/>
            <person name="Seitzer P.M."/>
            <person name="Tritt A."/>
            <person name="Larsen D."/>
            <person name="Krusor M."/>
            <person name="Yao A.I."/>
            <person name="Wu D."/>
            <person name="Madern D."/>
            <person name="Eisen J.A."/>
            <person name="Darling A.E."/>
            <person name="Facciotti M.T."/>
        </authorList>
    </citation>
    <scope>NUCLEOTIDE SEQUENCE [LARGE SCALE GENOMIC DNA]</scope>
    <source>
        <strain evidence="3 4">DSM 19288</strain>
    </source>
</reference>
<proteinExistence type="predicted"/>
<keyword evidence="4" id="KW-1185">Reference proteome</keyword>
<feature type="coiled-coil region" evidence="1">
    <location>
        <begin position="769"/>
        <end position="796"/>
    </location>
</feature>
<protein>
    <submittedName>
        <fullName evidence="3">Chromosome segregation protein SMC</fullName>
    </submittedName>
</protein>
<dbReference type="SUPFAM" id="SSF48371">
    <property type="entry name" value="ARM repeat"/>
    <property type="match status" value="1"/>
</dbReference>
<dbReference type="Proteomes" id="UP000011586">
    <property type="component" value="Unassembled WGS sequence"/>
</dbReference>
<accession>M0DW16</accession>
<dbReference type="AlphaFoldDB" id="M0DW16"/>
<feature type="coiled-coil region" evidence="1">
    <location>
        <begin position="589"/>
        <end position="658"/>
    </location>
</feature>
<evidence type="ECO:0000313" key="4">
    <source>
        <dbReference type="Proteomes" id="UP000011586"/>
    </source>
</evidence>
<dbReference type="Gene3D" id="1.10.287.1490">
    <property type="match status" value="1"/>
</dbReference>
<name>M0DW16_9EURY</name>
<feature type="region of interest" description="Disordered" evidence="2">
    <location>
        <begin position="526"/>
        <end position="550"/>
    </location>
</feature>
<dbReference type="STRING" id="1227465.C463_16936"/>
<organism evidence="3 4">
    <name type="scientific">Halorubrum californiense DSM 19288</name>
    <dbReference type="NCBI Taxonomy" id="1227465"/>
    <lineage>
        <taxon>Archaea</taxon>
        <taxon>Methanobacteriati</taxon>
        <taxon>Methanobacteriota</taxon>
        <taxon>Stenosarchaea group</taxon>
        <taxon>Halobacteria</taxon>
        <taxon>Halobacteriales</taxon>
        <taxon>Haloferacaceae</taxon>
        <taxon>Halorubrum</taxon>
    </lineage>
</organism>
<dbReference type="EMBL" id="AOJK01000077">
    <property type="protein sequence ID" value="ELZ39681.1"/>
    <property type="molecule type" value="Genomic_DNA"/>
</dbReference>
<feature type="non-terminal residue" evidence="3">
    <location>
        <position position="804"/>
    </location>
</feature>
<evidence type="ECO:0000313" key="3">
    <source>
        <dbReference type="EMBL" id="ELZ39681.1"/>
    </source>
</evidence>
<sequence>MSSDRTLTPDRLERFLAGRTDEAEGSALSGAFDPDELEPRHLLAVATTTEGGIEGLPGEMDWETFLESFERLDDDEELRVLVRLVRHLGSRTNAGVESEAGVKAIGDRAYELRHEHPHVFISFLHEIHSLLRRDTSSETVAAAEAQFRRVTEADDRTSNDRIEAFREDDIRRRLVDPTLGTQPRVSLLETLAEESITEVPTELVIDVLYPLRNHYDADVERAALETLGTWAREFQSHQSPEDAVERLESYLAGETDELPSLLVAELVVVGYVGPAIVDWLVDLTRVEQRQPVVETAFETLQAIGGLRGHAERLCEFVLENDLNADATHAGIDVLGEILVGLTPHQHTETPAQDDHMRHVFFSDDELAVDETIRETLRTIVDGAGAAFDPEVSAHAARVWLSVRPPEIHEALWDIDPDAVGSDPVAAAKIEAAVDHRLVEFADAIERLWEAGDADPDRLEPLVEALDELETTDIVRVLLAPAFEHEHESVRERAKEALVESGYEAEVVREAQRRTVLDRIDSRYDTMSDATDTDSEIRDRTGTQLSAEGDRKRARVESARATARSVDTLASFRATGATRMLQLAPLFDELQELAARIQTVREAIDELVEAVQRELATAEEIRDEIRRTEDRIESAERDLEEAKDNKRELEDRARELENEVIPELGSRISDGYDELRELENHKEPSKFQYDDADRYESDMREWKSAVRSLKSDIESLEDDRRAARDERSEIRNTHLPNVRSEISSLETDIDGLYGEWDALKAKLESSADRIAGYSDRYDSLRSDLQDLRHEYERVAASVEELSLIH</sequence>
<evidence type="ECO:0000256" key="2">
    <source>
        <dbReference type="SAM" id="MobiDB-lite"/>
    </source>
</evidence>
<dbReference type="RefSeq" id="WP_008446042.1">
    <property type="nucleotide sequence ID" value="NZ_AOJK01000077.1"/>
</dbReference>
<dbReference type="InterPro" id="IPR016024">
    <property type="entry name" value="ARM-type_fold"/>
</dbReference>